<name>A0ABD2IHR1_HETSC</name>
<dbReference type="EMBL" id="JBICCN010000309">
    <property type="protein sequence ID" value="KAL3078801.1"/>
    <property type="molecule type" value="Genomic_DNA"/>
</dbReference>
<accession>A0ABD2IHR1</accession>
<gene>
    <name evidence="2" type="ORF">niasHS_014583</name>
</gene>
<evidence type="ECO:0000256" key="1">
    <source>
        <dbReference type="SAM" id="MobiDB-lite"/>
    </source>
</evidence>
<evidence type="ECO:0000313" key="2">
    <source>
        <dbReference type="EMBL" id="KAL3078801.1"/>
    </source>
</evidence>
<comment type="caution">
    <text evidence="2">The sequence shown here is derived from an EMBL/GenBank/DDBJ whole genome shotgun (WGS) entry which is preliminary data.</text>
</comment>
<organism evidence="2 3">
    <name type="scientific">Heterodera schachtii</name>
    <name type="common">Sugarbeet cyst nematode worm</name>
    <name type="synonym">Tylenchus schachtii</name>
    <dbReference type="NCBI Taxonomy" id="97005"/>
    <lineage>
        <taxon>Eukaryota</taxon>
        <taxon>Metazoa</taxon>
        <taxon>Ecdysozoa</taxon>
        <taxon>Nematoda</taxon>
        <taxon>Chromadorea</taxon>
        <taxon>Rhabditida</taxon>
        <taxon>Tylenchina</taxon>
        <taxon>Tylenchomorpha</taxon>
        <taxon>Tylenchoidea</taxon>
        <taxon>Heteroderidae</taxon>
        <taxon>Heteroderinae</taxon>
        <taxon>Heterodera</taxon>
    </lineage>
</organism>
<reference evidence="2 3" key="1">
    <citation type="submission" date="2024-10" db="EMBL/GenBank/DDBJ databases">
        <authorList>
            <person name="Kim D."/>
        </authorList>
    </citation>
    <scope>NUCLEOTIDE SEQUENCE [LARGE SCALE GENOMIC DNA]</scope>
    <source>
        <strain evidence="2">Taebaek</strain>
    </source>
</reference>
<keyword evidence="3" id="KW-1185">Reference proteome</keyword>
<proteinExistence type="predicted"/>
<feature type="region of interest" description="Disordered" evidence="1">
    <location>
        <begin position="1"/>
        <end position="39"/>
    </location>
</feature>
<evidence type="ECO:0000313" key="3">
    <source>
        <dbReference type="Proteomes" id="UP001620645"/>
    </source>
</evidence>
<dbReference type="AlphaFoldDB" id="A0ABD2IHR1"/>
<protein>
    <submittedName>
        <fullName evidence="2">Uncharacterized protein</fullName>
    </submittedName>
</protein>
<dbReference type="Proteomes" id="UP001620645">
    <property type="component" value="Unassembled WGS sequence"/>
</dbReference>
<feature type="compositionally biased region" description="Polar residues" evidence="1">
    <location>
        <begin position="1"/>
        <end position="12"/>
    </location>
</feature>
<sequence>MEASPNPSSTPLNPIIVSSLPPDTLGLTTNSGTPNSPPICTEPTHVTDISPSNCDHPPCSDNCPPPCTNLAKHTEHSPQIDTDINDASIMPKRPASPTFVVLVDDSAHPSVNIGPPEQMANTSPTFVVLVDDSAHPSVNIGPPEQMANTPTPVSPPVVSLSNPIQVITGVVGHTKGKQIHTFKPKCQITQSHPSRTPTVHSKLGHASLATHMHHHTSQTPARGQPMMVNRTRIMDSGRIEHLSSVKEWKEFAKLGKPVPLNQIRFTTPPCPIPPFLAVSSNSPIGATNTPPGVSRTANNFPNLVCVRLPLAPTPLPQYLVTLPTHFPMHHNH</sequence>